<dbReference type="SUPFAM" id="SSF55961">
    <property type="entry name" value="Bet v1-like"/>
    <property type="match status" value="1"/>
</dbReference>
<reference evidence="1 2" key="1">
    <citation type="submission" date="2021-12" db="EMBL/GenBank/DDBJ databases">
        <title>Genome sequencing of bacteria with rrn-lacking chromosome and rrn-plasmid.</title>
        <authorList>
            <person name="Anda M."/>
            <person name="Iwasaki W."/>
        </authorList>
    </citation>
    <scope>NUCLEOTIDE SEQUENCE [LARGE SCALE GENOMIC DNA]</scope>
    <source>
        <strain evidence="1 2">NBRC 101262</strain>
    </source>
</reference>
<dbReference type="Proteomes" id="UP001354989">
    <property type="component" value="Chromosome"/>
</dbReference>
<dbReference type="EMBL" id="AP025292">
    <property type="protein sequence ID" value="BDC98425.1"/>
    <property type="molecule type" value="Genomic_DNA"/>
</dbReference>
<evidence type="ECO:0000313" key="1">
    <source>
        <dbReference type="EMBL" id="BDC98425.1"/>
    </source>
</evidence>
<sequence>MNRTFTCHETIPCTPHDLWQFIIDFNNMPMWLKDVNKIQQISPNQFEVFIQSETGGQSFVSVFQLKEVIEEKSFTISSVIAGFLIEYKYQIIDSFEQCKVTLEVVCEGKNSLWKSLAPLMSWLLRPSDKRILTNLREAIILHLAEA</sequence>
<keyword evidence="2" id="KW-1185">Reference proteome</keyword>
<accession>A0ABM7VC10</accession>
<protein>
    <recommendedName>
        <fullName evidence="3">Polyketide cyclase</fullName>
    </recommendedName>
</protein>
<gene>
    <name evidence="1" type="ORF">PEPS_07060</name>
</gene>
<organism evidence="1 2">
    <name type="scientific">Persicobacter psychrovividus</name>
    <dbReference type="NCBI Taxonomy" id="387638"/>
    <lineage>
        <taxon>Bacteria</taxon>
        <taxon>Pseudomonadati</taxon>
        <taxon>Bacteroidota</taxon>
        <taxon>Cytophagia</taxon>
        <taxon>Cytophagales</taxon>
        <taxon>Persicobacteraceae</taxon>
        <taxon>Persicobacter</taxon>
    </lineage>
</organism>
<evidence type="ECO:0008006" key="3">
    <source>
        <dbReference type="Google" id="ProtNLM"/>
    </source>
</evidence>
<proteinExistence type="predicted"/>
<evidence type="ECO:0000313" key="2">
    <source>
        <dbReference type="Proteomes" id="UP001354989"/>
    </source>
</evidence>
<dbReference type="Gene3D" id="3.30.530.20">
    <property type="match status" value="1"/>
</dbReference>
<dbReference type="RefSeq" id="WP_332921060.1">
    <property type="nucleotide sequence ID" value="NZ_AP025292.1"/>
</dbReference>
<dbReference type="InterPro" id="IPR023393">
    <property type="entry name" value="START-like_dom_sf"/>
</dbReference>
<name>A0ABM7VC10_9BACT</name>